<dbReference type="EMBL" id="JACGWJ010000018">
    <property type="protein sequence ID" value="KAL0349593.1"/>
    <property type="molecule type" value="Genomic_DNA"/>
</dbReference>
<reference evidence="2" key="2">
    <citation type="journal article" date="2024" name="Plant">
        <title>Genomic evolution and insights into agronomic trait innovations of Sesamum species.</title>
        <authorList>
            <person name="Miao H."/>
            <person name="Wang L."/>
            <person name="Qu L."/>
            <person name="Liu H."/>
            <person name="Sun Y."/>
            <person name="Le M."/>
            <person name="Wang Q."/>
            <person name="Wei S."/>
            <person name="Zheng Y."/>
            <person name="Lin W."/>
            <person name="Duan Y."/>
            <person name="Cao H."/>
            <person name="Xiong S."/>
            <person name="Wang X."/>
            <person name="Wei L."/>
            <person name="Li C."/>
            <person name="Ma Q."/>
            <person name="Ju M."/>
            <person name="Zhao R."/>
            <person name="Li G."/>
            <person name="Mu C."/>
            <person name="Tian Q."/>
            <person name="Mei H."/>
            <person name="Zhang T."/>
            <person name="Gao T."/>
            <person name="Zhang H."/>
        </authorList>
    </citation>
    <scope>NUCLEOTIDE SEQUENCE</scope>
    <source>
        <strain evidence="2">G02</strain>
    </source>
</reference>
<evidence type="ECO:0000259" key="1">
    <source>
        <dbReference type="Pfam" id="PF00078"/>
    </source>
</evidence>
<evidence type="ECO:0000313" key="2">
    <source>
        <dbReference type="EMBL" id="KAL0349593.1"/>
    </source>
</evidence>
<dbReference type="InterPro" id="IPR052343">
    <property type="entry name" value="Retrotransposon-Effector_Assoc"/>
</dbReference>
<feature type="domain" description="Reverse transcriptase" evidence="1">
    <location>
        <begin position="48"/>
        <end position="105"/>
    </location>
</feature>
<dbReference type="Pfam" id="PF00078">
    <property type="entry name" value="RVT_1"/>
    <property type="match status" value="1"/>
</dbReference>
<name>A0AAW2P2B1_SESRA</name>
<proteinExistence type="predicted"/>
<comment type="caution">
    <text evidence="2">The sequence shown here is derived from an EMBL/GenBank/DDBJ whole genome shotgun (WGS) entry which is preliminary data.</text>
</comment>
<sequence>MEKVVASVESRVIPDMNEKLLRPYTSEEIVHAFKQMHPLKSPGPDVNMSQFRPISFYNVIYKLVSKIVKKRLKPFLNSIISPSQFAFTPGRLIIDNVFVAYELNHFLLHKTRGKKGDLLIADLRWKVGDGSSIPITGYPWLPWPTTFQIFTKLATLHLSTKVATFISPSGGWDTHLVTSEFHPLDTACIVGIELQESGLSDEVVWHYGKNGRSSMRSSYKVAQELSRETEGSGGHSSWSFLWSSKVLPKGIIEYKAGSVEEWMRVVHREIRGLGFDLFLTISWALWRNRNSNLFENVALQAHKVIKMARR</sequence>
<dbReference type="AlphaFoldDB" id="A0AAW2P2B1"/>
<protein>
    <recommendedName>
        <fullName evidence="1">Reverse transcriptase domain-containing protein</fullName>
    </recommendedName>
</protein>
<reference evidence="2" key="1">
    <citation type="submission" date="2020-06" db="EMBL/GenBank/DDBJ databases">
        <authorList>
            <person name="Li T."/>
            <person name="Hu X."/>
            <person name="Zhang T."/>
            <person name="Song X."/>
            <person name="Zhang H."/>
            <person name="Dai N."/>
            <person name="Sheng W."/>
            <person name="Hou X."/>
            <person name="Wei L."/>
        </authorList>
    </citation>
    <scope>NUCLEOTIDE SEQUENCE</scope>
    <source>
        <strain evidence="2">G02</strain>
        <tissue evidence="2">Leaf</tissue>
    </source>
</reference>
<organism evidence="2">
    <name type="scientific">Sesamum radiatum</name>
    <name type="common">Black benniseed</name>
    <dbReference type="NCBI Taxonomy" id="300843"/>
    <lineage>
        <taxon>Eukaryota</taxon>
        <taxon>Viridiplantae</taxon>
        <taxon>Streptophyta</taxon>
        <taxon>Embryophyta</taxon>
        <taxon>Tracheophyta</taxon>
        <taxon>Spermatophyta</taxon>
        <taxon>Magnoliopsida</taxon>
        <taxon>eudicotyledons</taxon>
        <taxon>Gunneridae</taxon>
        <taxon>Pentapetalae</taxon>
        <taxon>asterids</taxon>
        <taxon>lamiids</taxon>
        <taxon>Lamiales</taxon>
        <taxon>Pedaliaceae</taxon>
        <taxon>Sesamum</taxon>
    </lineage>
</organism>
<accession>A0AAW2P2B1</accession>
<dbReference type="InterPro" id="IPR000477">
    <property type="entry name" value="RT_dom"/>
</dbReference>
<gene>
    <name evidence="2" type="ORF">Sradi_4108500</name>
</gene>
<dbReference type="PANTHER" id="PTHR46890:SF48">
    <property type="entry name" value="RNA-DIRECTED DNA POLYMERASE"/>
    <property type="match status" value="1"/>
</dbReference>
<dbReference type="PANTHER" id="PTHR46890">
    <property type="entry name" value="NON-LTR RETROLELEMENT REVERSE TRANSCRIPTASE-LIKE PROTEIN-RELATED"/>
    <property type="match status" value="1"/>
</dbReference>